<organism evidence="1 2">
    <name type="scientific">Gossypium lobatum</name>
    <dbReference type="NCBI Taxonomy" id="34289"/>
    <lineage>
        <taxon>Eukaryota</taxon>
        <taxon>Viridiplantae</taxon>
        <taxon>Streptophyta</taxon>
        <taxon>Embryophyta</taxon>
        <taxon>Tracheophyta</taxon>
        <taxon>Spermatophyta</taxon>
        <taxon>Magnoliopsida</taxon>
        <taxon>eudicotyledons</taxon>
        <taxon>Gunneridae</taxon>
        <taxon>Pentapetalae</taxon>
        <taxon>rosids</taxon>
        <taxon>malvids</taxon>
        <taxon>Malvales</taxon>
        <taxon>Malvaceae</taxon>
        <taxon>Malvoideae</taxon>
        <taxon>Gossypium</taxon>
    </lineage>
</organism>
<accession>A0A7J8NKY9</accession>
<evidence type="ECO:0000313" key="2">
    <source>
        <dbReference type="Proteomes" id="UP000593572"/>
    </source>
</evidence>
<protein>
    <recommendedName>
        <fullName evidence="3">Reverse transcriptase</fullName>
    </recommendedName>
</protein>
<dbReference type="AlphaFoldDB" id="A0A7J8NKY9"/>
<proteinExistence type="predicted"/>
<evidence type="ECO:0008006" key="3">
    <source>
        <dbReference type="Google" id="ProtNLM"/>
    </source>
</evidence>
<sequence length="219" mass="24922">MVKDEISLIEEKLVQLSVKSSLLVPIGNLSLICSVWTKKSYTPDSFKAQIKSIWKTTKKFEIQVVGKNLFLISSDSEDDLDMIIEECDKKDHMHAVGSTFEGVIRSEIKGDFCQLKTQIDALKPLRRGSYGAPYASFWEETWNLLRRLGNEKKIPWLVCGDYNELLYSFEKVCGVPREERRMKAFRKALDDCQLGDMGTRGITSLGNKEICPRLILGSC</sequence>
<dbReference type="InterPro" id="IPR036691">
    <property type="entry name" value="Endo/exonu/phosph_ase_sf"/>
</dbReference>
<keyword evidence="2" id="KW-1185">Reference proteome</keyword>
<name>A0A7J8NKY9_9ROSI</name>
<dbReference type="SUPFAM" id="SSF56219">
    <property type="entry name" value="DNase I-like"/>
    <property type="match status" value="1"/>
</dbReference>
<gene>
    <name evidence="1" type="ORF">Golob_024146</name>
</gene>
<dbReference type="EMBL" id="JABEZX010356635">
    <property type="protein sequence ID" value="MBA0577658.1"/>
    <property type="molecule type" value="Genomic_DNA"/>
</dbReference>
<comment type="caution">
    <text evidence="1">The sequence shown here is derived from an EMBL/GenBank/DDBJ whole genome shotgun (WGS) entry which is preliminary data.</text>
</comment>
<dbReference type="Proteomes" id="UP000593572">
    <property type="component" value="Unassembled WGS sequence"/>
</dbReference>
<evidence type="ECO:0000313" key="1">
    <source>
        <dbReference type="EMBL" id="MBA0577658.1"/>
    </source>
</evidence>
<reference evidence="1 2" key="1">
    <citation type="journal article" date="2019" name="Genome Biol. Evol.">
        <title>Insights into the evolution of the New World diploid cottons (Gossypium, subgenus Houzingenia) based on genome sequencing.</title>
        <authorList>
            <person name="Grover C.E."/>
            <person name="Arick M.A. 2nd"/>
            <person name="Thrash A."/>
            <person name="Conover J.L."/>
            <person name="Sanders W.S."/>
            <person name="Peterson D.G."/>
            <person name="Frelichowski J.E."/>
            <person name="Scheffler J.A."/>
            <person name="Scheffler B.E."/>
            <person name="Wendel J.F."/>
        </authorList>
    </citation>
    <scope>NUCLEOTIDE SEQUENCE [LARGE SCALE GENOMIC DNA]</scope>
    <source>
        <strain evidence="1">157</strain>
        <tissue evidence="1">Leaf</tissue>
    </source>
</reference>